<dbReference type="PANTHER" id="PTHR11697">
    <property type="entry name" value="GENERAL TRANSCRIPTION FACTOR 2-RELATED ZINC FINGER PROTEIN"/>
    <property type="match status" value="1"/>
</dbReference>
<name>A0AAV9KI50_9SOLN</name>
<feature type="region of interest" description="Disordered" evidence="1">
    <location>
        <begin position="1"/>
        <end position="20"/>
    </location>
</feature>
<proteinExistence type="predicted"/>
<organism evidence="3 4">
    <name type="scientific">Solanum pinnatisectum</name>
    <name type="common">tansyleaf nightshade</name>
    <dbReference type="NCBI Taxonomy" id="50273"/>
    <lineage>
        <taxon>Eukaryota</taxon>
        <taxon>Viridiplantae</taxon>
        <taxon>Streptophyta</taxon>
        <taxon>Embryophyta</taxon>
        <taxon>Tracheophyta</taxon>
        <taxon>Spermatophyta</taxon>
        <taxon>Magnoliopsida</taxon>
        <taxon>eudicotyledons</taxon>
        <taxon>Gunneridae</taxon>
        <taxon>Pentapetalae</taxon>
        <taxon>asterids</taxon>
        <taxon>lamiids</taxon>
        <taxon>Solanales</taxon>
        <taxon>Solanaceae</taxon>
        <taxon>Solanoideae</taxon>
        <taxon>Solaneae</taxon>
        <taxon>Solanum</taxon>
    </lineage>
</organism>
<evidence type="ECO:0000313" key="4">
    <source>
        <dbReference type="Proteomes" id="UP001311915"/>
    </source>
</evidence>
<evidence type="ECO:0000256" key="1">
    <source>
        <dbReference type="SAM" id="MobiDB-lite"/>
    </source>
</evidence>
<dbReference type="InterPro" id="IPR012337">
    <property type="entry name" value="RNaseH-like_sf"/>
</dbReference>
<dbReference type="PANTHER" id="PTHR11697:SF230">
    <property type="entry name" value="ZINC FINGER, MYM DOMAIN CONTAINING 1"/>
    <property type="match status" value="1"/>
</dbReference>
<accession>A0AAV9KI50</accession>
<protein>
    <recommendedName>
        <fullName evidence="2">DUF4371 domain-containing protein</fullName>
    </recommendedName>
</protein>
<evidence type="ECO:0000313" key="3">
    <source>
        <dbReference type="EMBL" id="KAK4713110.1"/>
    </source>
</evidence>
<sequence length="680" mass="77720">MDKFLIKQPRSSSGPFVSSHVVPEAQRETITPSSSNVDCILGVGSLKRDPGGRKPIFEYDSNIRDVNEFESHGNARKSFTQDGFKTWNHGPERIRLHVGEVNSIHNKCLNRMLDFANQRQSIQSSLHKQSEKTKSDYRIRLNASIDVVRFLLRNGLPFRGHDESEDSNYKGLFLELLKFHGVNRPNVEKVILQHAPKNDMMICSTIQKEIVDACTKETTKAIIKDLDGDYFGILVDESKDISHKEQMALVLRYVNKNGELIESFLGIVHVGDTSARSLQKVIYSLLLDHSLCLSRLRGQGYDGASNMQGEKNGLKSLILQDAPSAYYIHCFAHQLQLTLVAVSKKHPDVKNFFYVVTNVLNTIGTSFKRRDLLRQHQVEKLEELLKSGEILTGQGLNQERGLQRPGDTRWGSHFKTLENFMIIFSSIANVLKDMKENSPHDLDKLAVGNLLDKIQEFEFIFVLHLMFKMLLLTNELNKALQKKDQDIVNAMGLLNLSKRRLQTMRESGLESLMDEVSSFCGKHDILVPEMTEDYPRSKRKKSEISYLHHFRVEVFYAIIDLQPYQLDSFIVYARECDSKFLNLKGIKDLATMMAQTKLDQTWSLVYLLVKLALILPVATASVERAFSSMKLIKNDLRNSIGEEFLNGCLVCKIERKIFENVSNDAIIDRFQNMKSRRVQL</sequence>
<dbReference type="InterPro" id="IPR025398">
    <property type="entry name" value="DUF4371"/>
</dbReference>
<gene>
    <name evidence="3" type="ORF">R3W88_019017</name>
</gene>
<dbReference type="InterPro" id="IPR055298">
    <property type="entry name" value="AtLOH3-like"/>
</dbReference>
<evidence type="ECO:0000259" key="2">
    <source>
        <dbReference type="Pfam" id="PF14291"/>
    </source>
</evidence>
<feature type="domain" description="DUF4371" evidence="2">
    <location>
        <begin position="78"/>
        <end position="313"/>
    </location>
</feature>
<dbReference type="SUPFAM" id="SSF53098">
    <property type="entry name" value="Ribonuclease H-like"/>
    <property type="match status" value="1"/>
</dbReference>
<dbReference type="AlphaFoldDB" id="A0AAV9KI50"/>
<dbReference type="EMBL" id="JAWPEI010000010">
    <property type="protein sequence ID" value="KAK4713110.1"/>
    <property type="molecule type" value="Genomic_DNA"/>
</dbReference>
<keyword evidence="4" id="KW-1185">Reference proteome</keyword>
<comment type="caution">
    <text evidence="3">The sequence shown here is derived from an EMBL/GenBank/DDBJ whole genome shotgun (WGS) entry which is preliminary data.</text>
</comment>
<reference evidence="3 4" key="1">
    <citation type="submission" date="2023-10" db="EMBL/GenBank/DDBJ databases">
        <title>Genome-Wide Identification Analysis in wild type Solanum Pinnatisectum Reveals Some Genes Defensing Phytophthora Infestans.</title>
        <authorList>
            <person name="Sun C."/>
        </authorList>
    </citation>
    <scope>NUCLEOTIDE SEQUENCE [LARGE SCALE GENOMIC DNA]</scope>
    <source>
        <strain evidence="3">LQN</strain>
        <tissue evidence="3">Leaf</tissue>
    </source>
</reference>
<dbReference type="Pfam" id="PF14291">
    <property type="entry name" value="DUF4371"/>
    <property type="match status" value="1"/>
</dbReference>
<dbReference type="Proteomes" id="UP001311915">
    <property type="component" value="Unassembled WGS sequence"/>
</dbReference>